<dbReference type="AlphaFoldDB" id="A0A4P5NUH5"/>
<keyword evidence="3" id="KW-1185">Reference proteome</keyword>
<feature type="signal peptide" evidence="1">
    <location>
        <begin position="1"/>
        <end position="38"/>
    </location>
</feature>
<reference evidence="3" key="1">
    <citation type="submission" date="2017-01" db="EMBL/GenBank/DDBJ databases">
        <title>Komagataeibacter sp. MSKU9 whole genome sequencing project.</title>
        <authorList>
            <person name="Matsutani M."/>
            <person name="Naloka K."/>
            <person name="Theeragool G."/>
            <person name="Yakushi T."/>
            <person name="Matsushita K."/>
        </authorList>
    </citation>
    <scope>NUCLEOTIDE SEQUENCE [LARGE SCALE GENOMIC DNA]</scope>
    <source>
        <strain evidence="3">MSKU9</strain>
    </source>
</reference>
<proteinExistence type="predicted"/>
<accession>A0A4P5NUH5</accession>
<organism evidence="2 3">
    <name type="scientific">Komagataeibacter diospyri</name>
    <dbReference type="NCBI Taxonomy" id="1932662"/>
    <lineage>
        <taxon>Bacteria</taxon>
        <taxon>Pseudomonadati</taxon>
        <taxon>Pseudomonadota</taxon>
        <taxon>Alphaproteobacteria</taxon>
        <taxon>Acetobacterales</taxon>
        <taxon>Acetobacteraceae</taxon>
        <taxon>Komagataeibacter</taxon>
    </lineage>
</organism>
<gene>
    <name evidence="2" type="ORF">MSKU9_1995</name>
</gene>
<feature type="chain" id="PRO_5020998532" description="DUF1579 domain-containing protein" evidence="1">
    <location>
        <begin position="39"/>
        <end position="186"/>
    </location>
</feature>
<evidence type="ECO:0008006" key="4">
    <source>
        <dbReference type="Google" id="ProtNLM"/>
    </source>
</evidence>
<dbReference type="EMBL" id="BDLU01000042">
    <property type="protein sequence ID" value="GCE83854.1"/>
    <property type="molecule type" value="Genomic_DNA"/>
</dbReference>
<comment type="caution">
    <text evidence="2">The sequence shown here is derived from an EMBL/GenBank/DDBJ whole genome shotgun (WGS) entry which is preliminary data.</text>
</comment>
<evidence type="ECO:0000313" key="2">
    <source>
        <dbReference type="EMBL" id="GCE83854.1"/>
    </source>
</evidence>
<name>A0A4P5NUH5_9PROT</name>
<evidence type="ECO:0000313" key="3">
    <source>
        <dbReference type="Proteomes" id="UP000315095"/>
    </source>
</evidence>
<keyword evidence="1" id="KW-0732">Signal</keyword>
<dbReference type="Proteomes" id="UP000315095">
    <property type="component" value="Unassembled WGS sequence"/>
</dbReference>
<protein>
    <recommendedName>
        <fullName evidence="4">DUF1579 domain-containing protein</fullName>
    </recommendedName>
</protein>
<sequence>MIPARQKSWSSLLRLASLAAVAAAVSLSGITPFTCAHAADALGEHTATIAFTLSAADLGAGMSWGKGVLTFEGHDYSFRIRGGSGAAIGFSRTHAIGTVYNLYRIQDIEGTYWSVQGEATVGAGKGGAVMENNNGIYIKFTSRSSGARLAFSVERLTIHLTPDAKTASVSAPRLPPLLHMNRQVAP</sequence>
<evidence type="ECO:0000256" key="1">
    <source>
        <dbReference type="SAM" id="SignalP"/>
    </source>
</evidence>